<sequence>MFALLSRSIAAKLLFVTGISIGLVLFLSNLVLISQTRDRVQALTMEQSNAEAKAIAREIAGDVGELASAARTMAGVIGRAHEGKSLDRLGITNVLRANLEQNPFAFGSWMAEEPRAIDGRKDEVKGQTNLGANEDGVFTPYWSKDRNGAIQYSTFAAKYDAEWYALAAKSRKGAITAPYLAEGTDVPTTMSSIAYPVISGGKMIGVSGVDISLRSLSEKLKALKPFGTGRVLLVDQTGQWMVAPKDDQLMKPYQAEGADSLKTALASVKSAVLENLTSDTGEGFDRLIYPFAVPGVNATWAVIIDIPSTAISAPVTEQTKMMILGGLIVLGAVMISLFLAVRGLAQRPLHGLVGDVERMSNGDYSNEISNQARGDEIGMVAKALEGFRHRLAESHNLAAEADAQRSAAEGERRRNEAERSQSAAIQQHIVAALGTGLAHLSQGNLTYRINDDFPGDYAAIKRDFNSAVESLEQAIASVNGSVVNIAAGTSEISESAADLAKRTETQAASLEQTAAALNELTEQVNASADNAGTAASAVSIAVTDAEKSGGVVQKAVASMHGIEQSSQEISRIIGVIDEIAFQTNLLALNAGVEAARAGEAGKGFAVVAQEVRELAQRSANAAKEIKSLINASAAQVQDGVALVGEAGKSLEKIAQQVMQINGLIRQISVSASEQASGLKEVNMAVNQMDQVTQQNAAMVEETTAASMALLGESNTLRNLVARFQVAGAQSAALRATGEAMRAATNTRTTGTLPARQPVVRKVAGAGTQSVPVASENWSEF</sequence>
<dbReference type="GO" id="GO:0007165">
    <property type="term" value="P:signal transduction"/>
    <property type="evidence" value="ECO:0007669"/>
    <property type="project" value="UniProtKB-KW"/>
</dbReference>
<feature type="domain" description="Methyl-accepting transducer" evidence="8">
    <location>
        <begin position="481"/>
        <end position="710"/>
    </location>
</feature>
<feature type="transmembrane region" description="Helical" evidence="7">
    <location>
        <begin position="12"/>
        <end position="33"/>
    </location>
</feature>
<evidence type="ECO:0000256" key="7">
    <source>
        <dbReference type="SAM" id="Phobius"/>
    </source>
</evidence>
<proteinExistence type="inferred from homology"/>
<dbReference type="InterPro" id="IPR051310">
    <property type="entry name" value="MCP_chemotaxis"/>
</dbReference>
<dbReference type="Gene3D" id="6.10.340.10">
    <property type="match status" value="1"/>
</dbReference>
<evidence type="ECO:0000256" key="4">
    <source>
        <dbReference type="PROSITE-ProRule" id="PRU00284"/>
    </source>
</evidence>
<evidence type="ECO:0000256" key="6">
    <source>
        <dbReference type="SAM" id="MobiDB-lite"/>
    </source>
</evidence>
<keyword evidence="7" id="KW-1133">Transmembrane helix</keyword>
<dbReference type="EMBL" id="JACIEC010000003">
    <property type="protein sequence ID" value="MBB4144259.1"/>
    <property type="molecule type" value="Genomic_DNA"/>
</dbReference>
<dbReference type="CDD" id="cd06225">
    <property type="entry name" value="HAMP"/>
    <property type="match status" value="1"/>
</dbReference>
<dbReference type="InterPro" id="IPR003660">
    <property type="entry name" value="HAMP_dom"/>
</dbReference>
<feature type="transmembrane region" description="Helical" evidence="7">
    <location>
        <begin position="321"/>
        <end position="341"/>
    </location>
</feature>
<accession>A0A7W6LH23</accession>
<evidence type="ECO:0000256" key="2">
    <source>
        <dbReference type="ARBA" id="ARBA00022500"/>
    </source>
</evidence>
<name>A0A7W6LH23_9HYPH</name>
<dbReference type="PROSITE" id="PS50111">
    <property type="entry name" value="CHEMOTAXIS_TRANSDUC_2"/>
    <property type="match status" value="1"/>
</dbReference>
<keyword evidence="2" id="KW-0145">Chemotaxis</keyword>
<reference evidence="10 11" key="1">
    <citation type="submission" date="2020-08" db="EMBL/GenBank/DDBJ databases">
        <title>Genomic Encyclopedia of Type Strains, Phase IV (KMG-IV): sequencing the most valuable type-strain genomes for metagenomic binning, comparative biology and taxonomic classification.</title>
        <authorList>
            <person name="Goeker M."/>
        </authorList>
    </citation>
    <scope>NUCLEOTIDE SEQUENCE [LARGE SCALE GENOMIC DNA]</scope>
    <source>
        <strain evidence="10 11">DSM 29514</strain>
    </source>
</reference>
<dbReference type="InterPro" id="IPR004089">
    <property type="entry name" value="MCPsignal_dom"/>
</dbReference>
<dbReference type="SUPFAM" id="SSF58104">
    <property type="entry name" value="Methyl-accepting chemotaxis protein (MCP) signaling domain"/>
    <property type="match status" value="1"/>
</dbReference>
<dbReference type="PANTHER" id="PTHR43531">
    <property type="entry name" value="PROTEIN ICFG"/>
    <property type="match status" value="1"/>
</dbReference>
<evidence type="ECO:0000313" key="10">
    <source>
        <dbReference type="EMBL" id="MBB4144259.1"/>
    </source>
</evidence>
<dbReference type="GO" id="GO:0004888">
    <property type="term" value="F:transmembrane signaling receptor activity"/>
    <property type="evidence" value="ECO:0007669"/>
    <property type="project" value="InterPro"/>
</dbReference>
<evidence type="ECO:0000259" key="9">
    <source>
        <dbReference type="PROSITE" id="PS50885"/>
    </source>
</evidence>
<dbReference type="FunFam" id="1.10.287.950:FF:000001">
    <property type="entry name" value="Methyl-accepting chemotaxis sensory transducer"/>
    <property type="match status" value="1"/>
</dbReference>
<dbReference type="PRINTS" id="PR00260">
    <property type="entry name" value="CHEMTRNSDUCR"/>
</dbReference>
<keyword evidence="4" id="KW-0807">Transducer</keyword>
<dbReference type="PANTHER" id="PTHR43531:SF11">
    <property type="entry name" value="METHYL-ACCEPTING CHEMOTAXIS PROTEIN 3"/>
    <property type="match status" value="1"/>
</dbReference>
<dbReference type="RefSeq" id="WP_062556882.1">
    <property type="nucleotide sequence ID" value="NZ_CP049249.1"/>
</dbReference>
<dbReference type="Pfam" id="PF00015">
    <property type="entry name" value="MCPsignal"/>
    <property type="match status" value="1"/>
</dbReference>
<dbReference type="Proteomes" id="UP000519897">
    <property type="component" value="Unassembled WGS sequence"/>
</dbReference>
<evidence type="ECO:0000313" key="11">
    <source>
        <dbReference type="Proteomes" id="UP000519897"/>
    </source>
</evidence>
<protein>
    <submittedName>
        <fullName evidence="10">Methyl-accepting chemotaxis protein</fullName>
    </submittedName>
</protein>
<comment type="caution">
    <text evidence="10">The sequence shown here is derived from an EMBL/GenBank/DDBJ whole genome shotgun (WGS) entry which is preliminary data.</text>
</comment>
<comment type="subcellular location">
    <subcellularLocation>
        <location evidence="1">Membrane</location>
    </subcellularLocation>
</comment>
<evidence type="ECO:0000259" key="8">
    <source>
        <dbReference type="PROSITE" id="PS50111"/>
    </source>
</evidence>
<dbReference type="SMART" id="SM00304">
    <property type="entry name" value="HAMP"/>
    <property type="match status" value="3"/>
</dbReference>
<dbReference type="CDD" id="cd12913">
    <property type="entry name" value="PDC1_MCP_like"/>
    <property type="match status" value="1"/>
</dbReference>
<organism evidence="10 11">
    <name type="scientific">Rhizobium rhizoryzae</name>
    <dbReference type="NCBI Taxonomy" id="451876"/>
    <lineage>
        <taxon>Bacteria</taxon>
        <taxon>Pseudomonadati</taxon>
        <taxon>Pseudomonadota</taxon>
        <taxon>Alphaproteobacteria</taxon>
        <taxon>Hyphomicrobiales</taxon>
        <taxon>Rhizobiaceae</taxon>
        <taxon>Rhizobium/Agrobacterium group</taxon>
        <taxon>Rhizobium</taxon>
    </lineage>
</organism>
<evidence type="ECO:0000256" key="3">
    <source>
        <dbReference type="ARBA" id="ARBA00029447"/>
    </source>
</evidence>
<dbReference type="Pfam" id="PF22673">
    <property type="entry name" value="MCP-like_PDC_1"/>
    <property type="match status" value="1"/>
</dbReference>
<dbReference type="InterPro" id="IPR004090">
    <property type="entry name" value="Chemotax_Me-accpt_rcpt"/>
</dbReference>
<dbReference type="SUPFAM" id="SSF158472">
    <property type="entry name" value="HAMP domain-like"/>
    <property type="match status" value="1"/>
</dbReference>
<dbReference type="GO" id="GO:0016020">
    <property type="term" value="C:membrane"/>
    <property type="evidence" value="ECO:0007669"/>
    <property type="project" value="UniProtKB-SubCell"/>
</dbReference>
<keyword evidence="7" id="KW-0812">Transmembrane</keyword>
<feature type="compositionally biased region" description="Basic and acidic residues" evidence="6">
    <location>
        <begin position="408"/>
        <end position="419"/>
    </location>
</feature>
<dbReference type="GO" id="GO:0006935">
    <property type="term" value="P:chemotaxis"/>
    <property type="evidence" value="ECO:0007669"/>
    <property type="project" value="UniProtKB-KW"/>
</dbReference>
<dbReference type="CDD" id="cd11386">
    <property type="entry name" value="MCP_signal"/>
    <property type="match status" value="1"/>
</dbReference>
<dbReference type="CDD" id="cd18774">
    <property type="entry name" value="PDC2_HK_sensor"/>
    <property type="match status" value="1"/>
</dbReference>
<keyword evidence="7" id="KW-0472">Membrane</keyword>
<dbReference type="Gene3D" id="3.30.450.20">
    <property type="entry name" value="PAS domain"/>
    <property type="match status" value="2"/>
</dbReference>
<keyword evidence="11" id="KW-1185">Reference proteome</keyword>
<evidence type="ECO:0000256" key="5">
    <source>
        <dbReference type="SAM" id="Coils"/>
    </source>
</evidence>
<feature type="domain" description="HAMP" evidence="9">
    <location>
        <begin position="343"/>
        <end position="396"/>
    </location>
</feature>
<dbReference type="SMART" id="SM00283">
    <property type="entry name" value="MA"/>
    <property type="match status" value="1"/>
</dbReference>
<feature type="region of interest" description="Disordered" evidence="6">
    <location>
        <begin position="400"/>
        <end position="421"/>
    </location>
</feature>
<comment type="similarity">
    <text evidence="3">Belongs to the methyl-accepting chemotaxis (MCP) protein family.</text>
</comment>
<dbReference type="Gene3D" id="1.10.287.950">
    <property type="entry name" value="Methyl-accepting chemotaxis protein"/>
    <property type="match status" value="1"/>
</dbReference>
<gene>
    <name evidence="10" type="ORF">GGQ72_002816</name>
</gene>
<keyword evidence="5" id="KW-0175">Coiled coil</keyword>
<feature type="coiled-coil region" evidence="5">
    <location>
        <begin position="500"/>
        <end position="530"/>
    </location>
</feature>
<dbReference type="PROSITE" id="PS50885">
    <property type="entry name" value="HAMP"/>
    <property type="match status" value="2"/>
</dbReference>
<dbReference type="AlphaFoldDB" id="A0A7W6LH23"/>
<evidence type="ECO:0000256" key="1">
    <source>
        <dbReference type="ARBA" id="ARBA00004370"/>
    </source>
</evidence>
<feature type="domain" description="HAMP" evidence="9">
    <location>
        <begin position="424"/>
        <end position="476"/>
    </location>
</feature>
<dbReference type="Pfam" id="PF00672">
    <property type="entry name" value="HAMP"/>
    <property type="match status" value="1"/>
</dbReference>